<feature type="domain" description="Sulfatase-modifying factor enzyme-like" evidence="5">
    <location>
        <begin position="171"/>
        <end position="431"/>
    </location>
</feature>
<dbReference type="GO" id="GO:0044875">
    <property type="term" value="F:gamma-glutamyl hercynylcysteine sulfoxide synthase activity"/>
    <property type="evidence" value="ECO:0007669"/>
    <property type="project" value="UniProtKB-EC"/>
</dbReference>
<feature type="binding site" evidence="4">
    <location>
        <begin position="87"/>
        <end position="90"/>
    </location>
    <ligand>
        <name>gamma-L-glutamyl-L-cysteine</name>
        <dbReference type="ChEBI" id="CHEBI:58173"/>
    </ligand>
</feature>
<reference evidence="8" key="2">
    <citation type="submission" date="2016-02" db="EMBL/GenBank/DDBJ databases">
        <title>Draft genome sequence of five rapidly growing Mycobacterium species.</title>
        <authorList>
            <person name="Katahira K."/>
            <person name="Gotou Y."/>
            <person name="Iida K."/>
            <person name="Ogura Y."/>
            <person name="Hayashi T."/>
        </authorList>
    </citation>
    <scope>NUCLEOTIDE SEQUENCE [LARGE SCALE GENOMIC DNA]</scope>
    <source>
        <strain evidence="8">JCM6362</strain>
    </source>
</reference>
<keyword evidence="4" id="KW-0479">Metal-binding</keyword>
<comment type="cofactor">
    <cofactor evidence="4">
        <name>Fe(2+)</name>
        <dbReference type="ChEBI" id="CHEBI:29033"/>
    </cofactor>
</comment>
<sequence>MTGVAVPHRAELARQLIDARNRTLRLVDFDDAELRRQYDPLMSPLVWDLAHIGQQEELWLLRGGDPRRPGLLEPAVEQLYDAFVHPRASRVHLPLLSPAQARRFCATVRSAVLDALDRLPEDADTFAFGMVVSHEHQHDETMLQALNLRSGEPLLGSGTALPPGRPGVAGTSVLVPGGPFVLGVDLADEPYALDNERPAHVVDVPAFRIGRVPVTNAEWRAFIDDGGYRQRRWWSDAGWAYRCEAGLTAPQFWNPDGTRTRFGHVEDIPPDEPVQHVTYFEAEAYAAWAGARLPTEIEWEKACAWDPATGRRRRYPWGDAAPTAALANLGGDALRPAPVGAYPAGASACGAEQMLGDVWEWTSSPLRPWPGFTPMIYQRYSQPFFEGAGSGDYRVLRGGSWAVAADILRPSFRNWDHPIRRQIFAGVRLAWDVDRQTARPGPVGGC</sequence>
<reference evidence="7 8" key="1">
    <citation type="journal article" date="2016" name="Genome Announc.">
        <title>Draft Genome Sequences of Five Rapidly Growing Mycobacterium Species, M. thermoresistibile, M. fortuitum subsp. acetamidolyticum, M. canariasense, M. brisbanense, and M. novocastrense.</title>
        <authorList>
            <person name="Katahira K."/>
            <person name="Ogura Y."/>
            <person name="Gotoh Y."/>
            <person name="Hayashi T."/>
        </authorList>
    </citation>
    <scope>NUCLEOTIDE SEQUENCE [LARGE SCALE GENOMIC DNA]</scope>
    <source>
        <strain evidence="7 8">JCM6362</strain>
    </source>
</reference>
<name>A0A100XAN3_MYCTH</name>
<dbReference type="OMA" id="CRGTFRN"/>
<dbReference type="PANTHER" id="PTHR23150:SF36">
    <property type="entry name" value="HERCYNINE OXYGENASE"/>
    <property type="match status" value="1"/>
</dbReference>
<accession>A0A100XAN3</accession>
<comment type="catalytic activity">
    <reaction evidence="4">
        <text>gamma-L-glutamyl-L-cysteine + hercynine + O2 = gamma-L-glutamyl-hercynylcysteine S-oxide + H2O</text>
        <dbReference type="Rhea" id="RHEA:42672"/>
        <dbReference type="ChEBI" id="CHEBI:15377"/>
        <dbReference type="ChEBI" id="CHEBI:15379"/>
        <dbReference type="ChEBI" id="CHEBI:15781"/>
        <dbReference type="ChEBI" id="CHEBI:58173"/>
        <dbReference type="ChEBI" id="CHEBI:82703"/>
        <dbReference type="EC" id="1.14.99.50"/>
    </reaction>
</comment>
<dbReference type="InterPro" id="IPR024775">
    <property type="entry name" value="DinB-like"/>
</dbReference>
<evidence type="ECO:0000313" key="7">
    <source>
        <dbReference type="EMBL" id="GAT13099.1"/>
    </source>
</evidence>
<dbReference type="UniPathway" id="UPA01014"/>
<feature type="binding site" evidence="4">
    <location>
        <position position="416"/>
    </location>
    <ligand>
        <name>gamma-L-glutamyl-L-cysteine</name>
        <dbReference type="ChEBI" id="CHEBI:58173"/>
    </ligand>
</feature>
<dbReference type="NCBIfam" id="TIGR03440">
    <property type="entry name" value="egtB_TIGR03440"/>
    <property type="match status" value="1"/>
</dbReference>
<dbReference type="InterPro" id="IPR042095">
    <property type="entry name" value="SUMF_sf"/>
</dbReference>
<dbReference type="STRING" id="1797.RMCT_0071"/>
<dbReference type="EC" id="1.14.99.50" evidence="4"/>
<comment type="similarity">
    <text evidence="4">Belongs to the EgtB family.</text>
</comment>
<dbReference type="HAMAP" id="MF_02035">
    <property type="entry name" value="EgtB"/>
    <property type="match status" value="1"/>
</dbReference>
<evidence type="ECO:0000259" key="6">
    <source>
        <dbReference type="Pfam" id="PF12867"/>
    </source>
</evidence>
<keyword evidence="2 4" id="KW-0408">Iron</keyword>
<dbReference type="EMBL" id="BCTB01000001">
    <property type="protein sequence ID" value="GAT13099.1"/>
    <property type="molecule type" value="Genomic_DNA"/>
</dbReference>
<dbReference type="Proteomes" id="UP000069654">
    <property type="component" value="Unassembled WGS sequence"/>
</dbReference>
<feature type="binding site" evidence="4">
    <location>
        <position position="134"/>
    </location>
    <ligand>
        <name>Fe cation</name>
        <dbReference type="ChEBI" id="CHEBI:24875"/>
    </ligand>
</feature>
<dbReference type="InterPro" id="IPR051043">
    <property type="entry name" value="Sulfatase_Mod_Factor_Kinase"/>
</dbReference>
<comment type="caution">
    <text evidence="7">The sequence shown here is derived from an EMBL/GenBank/DDBJ whole genome shotgun (WGS) entry which is preliminary data.</text>
</comment>
<gene>
    <name evidence="4" type="primary">egtB</name>
    <name evidence="7" type="ORF">RMCT_0071</name>
</gene>
<organism evidence="7 8">
    <name type="scientific">Mycolicibacterium thermoresistibile</name>
    <name type="common">Mycobacterium thermoresistibile</name>
    <dbReference type="NCBI Taxonomy" id="1797"/>
    <lineage>
        <taxon>Bacteria</taxon>
        <taxon>Bacillati</taxon>
        <taxon>Actinomycetota</taxon>
        <taxon>Actinomycetes</taxon>
        <taxon>Mycobacteriales</taxon>
        <taxon>Mycobacteriaceae</taxon>
        <taxon>Mycolicibacterium</taxon>
    </lineage>
</organism>
<dbReference type="Pfam" id="PF03781">
    <property type="entry name" value="FGE-sulfatase"/>
    <property type="match status" value="1"/>
</dbReference>
<dbReference type="PANTHER" id="PTHR23150">
    <property type="entry name" value="SULFATASE MODIFYING FACTOR 1, 2"/>
    <property type="match status" value="1"/>
</dbReference>
<evidence type="ECO:0000259" key="5">
    <source>
        <dbReference type="Pfam" id="PF03781"/>
    </source>
</evidence>
<dbReference type="AlphaFoldDB" id="A0A100XAN3"/>
<evidence type="ECO:0000256" key="2">
    <source>
        <dbReference type="ARBA" id="ARBA00023004"/>
    </source>
</evidence>
<dbReference type="InterPro" id="IPR016187">
    <property type="entry name" value="CTDL_fold"/>
</dbReference>
<evidence type="ECO:0000256" key="1">
    <source>
        <dbReference type="ARBA" id="ARBA00023002"/>
    </source>
</evidence>
<feature type="binding site" evidence="4">
    <location>
        <position position="420"/>
    </location>
    <ligand>
        <name>gamma-L-glutamyl-L-cysteine</name>
        <dbReference type="ChEBI" id="CHEBI:58173"/>
    </ligand>
</feature>
<dbReference type="InterPro" id="IPR017806">
    <property type="entry name" value="EgtB"/>
</dbReference>
<dbReference type="InterPro" id="IPR005532">
    <property type="entry name" value="SUMF_dom"/>
</dbReference>
<dbReference type="SUPFAM" id="SSF109854">
    <property type="entry name" value="DinB/YfiT-like putative metalloenzymes"/>
    <property type="match status" value="1"/>
</dbReference>
<evidence type="ECO:0000256" key="3">
    <source>
        <dbReference type="ARBA" id="ARBA00037882"/>
    </source>
</evidence>
<protein>
    <recommendedName>
        <fullName evidence="4">Hercynine oxygenase</fullName>
        <ecNumber evidence="4">1.14.99.50</ecNumber>
    </recommendedName>
    <alternativeName>
        <fullName evidence="4">Gamma-glutamyl hercynylcysteine S-oxide synthase</fullName>
    </alternativeName>
</protein>
<evidence type="ECO:0000256" key="4">
    <source>
        <dbReference type="HAMAP-Rule" id="MF_02035"/>
    </source>
</evidence>
<comment type="function">
    <text evidence="4">Catalyzes the oxidative sulfurization of hercynine (N-alpha,N-alpha,N-alpha-trimethyl-L-histidine) into hercynyl-gamma-L-glutamyl-L-cysteine sulfoxide, a step in the biosynthesis pathway of ergothioneine.</text>
</comment>
<dbReference type="SUPFAM" id="SSF56436">
    <property type="entry name" value="C-type lectin-like"/>
    <property type="match status" value="1"/>
</dbReference>
<keyword evidence="4" id="KW-0503">Monooxygenase</keyword>
<dbReference type="SMR" id="A0A100XAN3"/>
<keyword evidence="1 4" id="KW-0560">Oxidoreductase</keyword>
<evidence type="ECO:0000313" key="8">
    <source>
        <dbReference type="Proteomes" id="UP000069654"/>
    </source>
</evidence>
<feature type="binding site" evidence="4">
    <location>
        <position position="51"/>
    </location>
    <ligand>
        <name>Fe cation</name>
        <dbReference type="ChEBI" id="CHEBI:24875"/>
    </ligand>
</feature>
<dbReference type="Pfam" id="PF12867">
    <property type="entry name" value="DinB_2"/>
    <property type="match status" value="1"/>
</dbReference>
<dbReference type="InterPro" id="IPR032890">
    <property type="entry name" value="EgtB_Actinobacteria"/>
</dbReference>
<feature type="domain" description="DinB-like" evidence="6">
    <location>
        <begin position="15"/>
        <end position="142"/>
    </location>
</feature>
<dbReference type="Gene3D" id="3.90.1580.10">
    <property type="entry name" value="paralog of FGE (formylglycine-generating enzyme)"/>
    <property type="match status" value="1"/>
</dbReference>
<feature type="binding site" evidence="4">
    <location>
        <position position="138"/>
    </location>
    <ligand>
        <name>Fe cation</name>
        <dbReference type="ChEBI" id="CHEBI:24875"/>
    </ligand>
</feature>
<dbReference type="GO" id="GO:0005506">
    <property type="term" value="F:iron ion binding"/>
    <property type="evidence" value="ECO:0007669"/>
    <property type="project" value="UniProtKB-UniRule"/>
</dbReference>
<proteinExistence type="inferred from homology"/>
<comment type="pathway">
    <text evidence="3 4">Amino-acid biosynthesis; ergothioneine biosynthesis.</text>
</comment>
<dbReference type="InterPro" id="IPR034660">
    <property type="entry name" value="DinB/YfiT-like"/>
</dbReference>